<dbReference type="InterPro" id="IPR039763">
    <property type="entry name" value="ARMT1"/>
</dbReference>
<gene>
    <name evidence="9" type="ORF">ABVK25_006888</name>
</gene>
<evidence type="ECO:0000256" key="7">
    <source>
        <dbReference type="RuleBase" id="RU367030"/>
    </source>
</evidence>
<sequence length="454" mass="50894">MAIFQSTDHSIATSNTGDPNSFAYCTSRERWPKILSSAIDEIRTTLQKVGLSKADVEAGKRIESQVTTLRSVMLSDGALQRIPGDGEADIEDYNIELDTLKDCTWLQSPWLYTECYMYRILHTFFSMSTPFWQSFDLFTTSKQQSLVDSKKGAIELVKRFRGMLKAIADKEAVDEATQKAIFEEMVQICLWGNATDLSLLTSLSVEELDSRQGKAVRESSKKNVVVDDTDQAWKLLSNLKSSGSSGIIHIVLDNAGFELLTDLVFVGYLIESGYAKKIVLHGKRMPWFVSDVNAPDLIYLVRGFADGTMYQDLDAEDNKELQDTGKYWQSLMDSGKLIYEADPFWTTHHPFGRMPAVSPSLFQELASADLVVYKGDLNYRKLSYDGVWPYDTPFSEVLGPLAKKHGGKGVRSLVLRTCKADVCVALEPGRAETLEEGWTRTGKYAVVSYWDAKS</sequence>
<evidence type="ECO:0000256" key="5">
    <source>
        <dbReference type="ARBA" id="ARBA00023211"/>
    </source>
</evidence>
<comment type="caution">
    <text evidence="9">The sequence shown here is derived from an EMBL/GenBank/DDBJ whole genome shotgun (WGS) entry which is preliminary data.</text>
</comment>
<evidence type="ECO:0000256" key="6">
    <source>
        <dbReference type="ARBA" id="ARBA00048809"/>
    </source>
</evidence>
<dbReference type="Gene3D" id="1.20.930.60">
    <property type="match status" value="1"/>
</dbReference>
<comment type="function">
    <text evidence="7">Metal-dependent phosphatase that shows phosphatase activity against several substrates, including fructose-1-phosphate and fructose-6-phosphate. Its preference for fructose-1-phosphate, a strong glycating agent that causes DNA damage rather than a canonical yeast metabolite, suggests a damage-control function in hexose phosphate metabolism.</text>
</comment>
<feature type="domain" description="Damage-control phosphatase ARMT1-like metal-binding" evidence="8">
    <location>
        <begin position="26"/>
        <end position="432"/>
    </location>
</feature>
<evidence type="ECO:0000256" key="2">
    <source>
        <dbReference type="ARBA" id="ARBA00009519"/>
    </source>
</evidence>
<comment type="cofactor">
    <cofactor evidence="7">
        <name>Mn(2+)</name>
        <dbReference type="ChEBI" id="CHEBI:29035"/>
    </cofactor>
    <cofactor evidence="7">
        <name>Ni(2+)</name>
        <dbReference type="ChEBI" id="CHEBI:49786"/>
    </cofactor>
</comment>
<dbReference type="EMBL" id="JBHFEH010000024">
    <property type="protein sequence ID" value="KAL2052947.1"/>
    <property type="molecule type" value="Genomic_DNA"/>
</dbReference>
<dbReference type="InterPro" id="IPR002791">
    <property type="entry name" value="ARMT1-like_metal-bd"/>
</dbReference>
<keyword evidence="5 7" id="KW-0464">Manganese</keyword>
<keyword evidence="4 7" id="KW-0378">Hydrolase</keyword>
<evidence type="ECO:0000313" key="9">
    <source>
        <dbReference type="EMBL" id="KAL2052947.1"/>
    </source>
</evidence>
<evidence type="ECO:0000259" key="8">
    <source>
        <dbReference type="Pfam" id="PF01937"/>
    </source>
</evidence>
<dbReference type="PANTHER" id="PTHR12260:SF6">
    <property type="entry name" value="DAMAGE-CONTROL PHOSPHATASE ARMT1"/>
    <property type="match status" value="1"/>
</dbReference>
<reference evidence="9 10" key="1">
    <citation type="submission" date="2024-09" db="EMBL/GenBank/DDBJ databases">
        <title>Rethinking Asexuality: The Enigmatic Case of Functional Sexual Genes in Lepraria (Stereocaulaceae).</title>
        <authorList>
            <person name="Doellman M."/>
            <person name="Sun Y."/>
            <person name="Barcenas-Pena A."/>
            <person name="Lumbsch H.T."/>
            <person name="Grewe F."/>
        </authorList>
    </citation>
    <scope>NUCLEOTIDE SEQUENCE [LARGE SCALE GENOMIC DNA]</scope>
    <source>
        <strain evidence="9 10">Grewe 0041</strain>
    </source>
</reference>
<dbReference type="SUPFAM" id="SSF111321">
    <property type="entry name" value="AF1104-like"/>
    <property type="match status" value="1"/>
</dbReference>
<keyword evidence="3 7" id="KW-0479">Metal-binding</keyword>
<comment type="similarity">
    <text evidence="2 7">Belongs to the damage-control phosphatase family. Sugar phosphate phosphatase III subfamily.</text>
</comment>
<dbReference type="Gene3D" id="3.40.50.10880">
    <property type="entry name" value="Uncharacterised protein PF01937, DUF89, domain 3"/>
    <property type="match status" value="1"/>
</dbReference>
<name>A0ABR4B502_9LECA</name>
<comment type="catalytic activity">
    <reaction evidence="6 7">
        <text>beta-D-fructose 6-phosphate = dihydroxyacetone + D-glyceraldehyde 3-phosphate</text>
        <dbReference type="Rhea" id="RHEA:28002"/>
        <dbReference type="ChEBI" id="CHEBI:16016"/>
        <dbReference type="ChEBI" id="CHEBI:57634"/>
        <dbReference type="ChEBI" id="CHEBI:59776"/>
    </reaction>
</comment>
<protein>
    <recommendedName>
        <fullName evidence="7">Sugar phosphate phosphatase</fullName>
        <ecNumber evidence="7">3.1.3.-</ecNumber>
    </recommendedName>
</protein>
<comment type="domain">
    <text evidence="7">Subfamily III proteins have a conserved RTxK motif about 40-50 residues from the C-terminus; the threonine may be replaced by serine or cysteine.</text>
</comment>
<evidence type="ECO:0000256" key="4">
    <source>
        <dbReference type="ARBA" id="ARBA00022801"/>
    </source>
</evidence>
<proteinExistence type="inferred from homology"/>
<dbReference type="Pfam" id="PF01937">
    <property type="entry name" value="ARMT1-like_dom"/>
    <property type="match status" value="1"/>
</dbReference>
<organism evidence="9 10">
    <name type="scientific">Lepraria finkii</name>
    <dbReference type="NCBI Taxonomy" id="1340010"/>
    <lineage>
        <taxon>Eukaryota</taxon>
        <taxon>Fungi</taxon>
        <taxon>Dikarya</taxon>
        <taxon>Ascomycota</taxon>
        <taxon>Pezizomycotina</taxon>
        <taxon>Lecanoromycetes</taxon>
        <taxon>OSLEUM clade</taxon>
        <taxon>Lecanoromycetidae</taxon>
        <taxon>Lecanorales</taxon>
        <taxon>Lecanorineae</taxon>
        <taxon>Stereocaulaceae</taxon>
        <taxon>Lepraria</taxon>
    </lineage>
</organism>
<comment type="catalytic activity">
    <reaction evidence="1 7">
        <text>beta-D-fructose 1-phosphate + H2O = D-fructose + phosphate</text>
        <dbReference type="Rhea" id="RHEA:35603"/>
        <dbReference type="ChEBI" id="CHEBI:15377"/>
        <dbReference type="ChEBI" id="CHEBI:37721"/>
        <dbReference type="ChEBI" id="CHEBI:43474"/>
        <dbReference type="ChEBI" id="CHEBI:138881"/>
    </reaction>
</comment>
<dbReference type="PANTHER" id="PTHR12260">
    <property type="entry name" value="DAMAGE-CONTROL PHOSPHATASE ARMT1"/>
    <property type="match status" value="1"/>
</dbReference>
<accession>A0ABR4B502</accession>
<keyword evidence="10" id="KW-1185">Reference proteome</keyword>
<dbReference type="Proteomes" id="UP001590951">
    <property type="component" value="Unassembled WGS sequence"/>
</dbReference>
<evidence type="ECO:0000256" key="3">
    <source>
        <dbReference type="ARBA" id="ARBA00022723"/>
    </source>
</evidence>
<evidence type="ECO:0000256" key="1">
    <source>
        <dbReference type="ARBA" id="ARBA00001326"/>
    </source>
</evidence>
<evidence type="ECO:0000313" key="10">
    <source>
        <dbReference type="Proteomes" id="UP001590951"/>
    </source>
</evidence>
<dbReference type="EC" id="3.1.3.-" evidence="7"/>
<dbReference type="InterPro" id="IPR036075">
    <property type="entry name" value="ARMT-1-like_metal-bd_sf"/>
</dbReference>